<dbReference type="PANTHER" id="PTHR11010:SF11">
    <property type="entry name" value="THYMUS-SPECIFIC SERINE PROTEASE"/>
    <property type="match status" value="1"/>
</dbReference>
<evidence type="ECO:0000256" key="1">
    <source>
        <dbReference type="ARBA" id="ARBA00011079"/>
    </source>
</evidence>
<dbReference type="SUPFAM" id="SSF53474">
    <property type="entry name" value="alpha/beta-Hydrolases"/>
    <property type="match status" value="1"/>
</dbReference>
<evidence type="ECO:0000256" key="3">
    <source>
        <dbReference type="ARBA" id="ARBA00022729"/>
    </source>
</evidence>
<dbReference type="VEuPathDB" id="TriTrypDB:ADEAN_000190900"/>
<keyword evidence="8" id="KW-1185">Reference proteome</keyword>
<evidence type="ECO:0000313" key="8">
    <source>
        <dbReference type="Proteomes" id="UP000515908"/>
    </source>
</evidence>
<dbReference type="GO" id="GO:0070008">
    <property type="term" value="F:serine-type exopeptidase activity"/>
    <property type="evidence" value="ECO:0007669"/>
    <property type="project" value="InterPro"/>
</dbReference>
<dbReference type="GO" id="GO:0006508">
    <property type="term" value="P:proteolysis"/>
    <property type="evidence" value="ECO:0007669"/>
    <property type="project" value="UniProtKB-KW"/>
</dbReference>
<evidence type="ECO:0000256" key="2">
    <source>
        <dbReference type="ARBA" id="ARBA00022670"/>
    </source>
</evidence>
<accession>A0A7G2C6R8</accession>
<dbReference type="Proteomes" id="UP000515908">
    <property type="component" value="Chromosome 03"/>
</dbReference>
<keyword evidence="7" id="KW-0121">Carboxypeptidase</keyword>
<organism evidence="7 8">
    <name type="scientific">Angomonas deanei</name>
    <dbReference type="NCBI Taxonomy" id="59799"/>
    <lineage>
        <taxon>Eukaryota</taxon>
        <taxon>Discoba</taxon>
        <taxon>Euglenozoa</taxon>
        <taxon>Kinetoplastea</taxon>
        <taxon>Metakinetoplastina</taxon>
        <taxon>Trypanosomatida</taxon>
        <taxon>Trypanosomatidae</taxon>
        <taxon>Strigomonadinae</taxon>
        <taxon>Angomonas</taxon>
    </lineage>
</organism>
<proteinExistence type="inferred from homology"/>
<dbReference type="InterPro" id="IPR029058">
    <property type="entry name" value="AB_hydrolase_fold"/>
</dbReference>
<comment type="similarity">
    <text evidence="1">Belongs to the peptidase S28 family.</text>
</comment>
<keyword evidence="2" id="KW-0645">Protease</keyword>
<gene>
    <name evidence="7" type="ORF">ADEAN_000190900</name>
</gene>
<protein>
    <submittedName>
        <fullName evidence="7">Serine carboxypeptidase S28, putative</fullName>
    </submittedName>
</protein>
<dbReference type="InterPro" id="IPR008758">
    <property type="entry name" value="Peptidase_S28"/>
</dbReference>
<reference evidence="7 8" key="1">
    <citation type="submission" date="2020-08" db="EMBL/GenBank/DDBJ databases">
        <authorList>
            <person name="Newling K."/>
            <person name="Davey J."/>
            <person name="Forrester S."/>
        </authorList>
    </citation>
    <scope>NUCLEOTIDE SEQUENCE [LARGE SCALE GENOMIC DNA]</scope>
    <source>
        <strain evidence="8">Crithidia deanei Carvalho (ATCC PRA-265)</strain>
    </source>
</reference>
<evidence type="ECO:0000256" key="4">
    <source>
        <dbReference type="ARBA" id="ARBA00022801"/>
    </source>
</evidence>
<keyword evidence="4" id="KW-0378">Hydrolase</keyword>
<dbReference type="PANTHER" id="PTHR11010">
    <property type="entry name" value="PROTEASE S28 PRO-X CARBOXYPEPTIDASE-RELATED"/>
    <property type="match status" value="1"/>
</dbReference>
<evidence type="ECO:0000313" key="7">
    <source>
        <dbReference type="EMBL" id="CAD2214463.1"/>
    </source>
</evidence>
<dbReference type="Gene3D" id="3.40.50.1820">
    <property type="entry name" value="alpha/beta hydrolase"/>
    <property type="match status" value="1"/>
</dbReference>
<keyword evidence="5" id="KW-0325">Glycoprotein</keyword>
<dbReference type="Gene3D" id="1.20.120.980">
    <property type="entry name" value="Serine carboxypeptidase S28, SKS domain"/>
    <property type="match status" value="1"/>
</dbReference>
<evidence type="ECO:0000256" key="6">
    <source>
        <dbReference type="SAM" id="SignalP"/>
    </source>
</evidence>
<keyword evidence="3 6" id="KW-0732">Signal</keyword>
<evidence type="ECO:0000256" key="5">
    <source>
        <dbReference type="ARBA" id="ARBA00023180"/>
    </source>
</evidence>
<feature type="signal peptide" evidence="6">
    <location>
        <begin position="1"/>
        <end position="22"/>
    </location>
</feature>
<dbReference type="EMBL" id="LR877147">
    <property type="protein sequence ID" value="CAD2214463.1"/>
    <property type="molecule type" value="Genomic_DNA"/>
</dbReference>
<dbReference type="Pfam" id="PF05577">
    <property type="entry name" value="Peptidase_S28"/>
    <property type="match status" value="1"/>
</dbReference>
<dbReference type="InterPro" id="IPR042269">
    <property type="entry name" value="Ser_carbopepase_S28_SKS"/>
</dbReference>
<dbReference type="GO" id="GO:0004180">
    <property type="term" value="F:carboxypeptidase activity"/>
    <property type="evidence" value="ECO:0007669"/>
    <property type="project" value="UniProtKB-KW"/>
</dbReference>
<dbReference type="GO" id="GO:0008239">
    <property type="term" value="F:dipeptidyl-peptidase activity"/>
    <property type="evidence" value="ECO:0007669"/>
    <property type="project" value="TreeGrafter"/>
</dbReference>
<name>A0A7G2C6R8_9TRYP</name>
<dbReference type="AlphaFoldDB" id="A0A7G2C6R8"/>
<sequence length="485" mass="54589">MNIPYRLFALLLVLQTVLTTQALVDLLPERARGGLFYQEALKSSQPYAGTPGTATTPRMAPNTTVNYFEQYIDHNATDRGTFRQRWWMDKGGWDGVRPRVMLYIHGESAASSTPTGFAQQYAYESHSLLLALEHRFYGESLVGPLTDRSLLKYLSVENAMADLKHFRDTMTAHFFPQLASHEVDWYVVGGSYPGALAVWLKETYPDRFKAAWSSSGVVQSIFDFYQFDYHLLKVLPLSCSTALRTLFQHFSSQYEVEEDSVRQALQVPAYFTKEDMAWMLVDGAAMAVQYGKKGLLCSNVVQSDGVSPVSLSEYATLLRLWWGSDFTSSCYYSTTCLSDPAYSSQWGASYAWVYQCCSQLAYWQVGYPNSLRLELLNSSYFIYQCRSAYGEEVFPDTYQFNARYGGAYPHTDHVVALQGSDDPWVPAGAADRLDPQYPVSVATCDGCGHCGDLHTPSSSDHPSLVAQRALIKKYLDTWLGVEHEQ</sequence>
<feature type="chain" id="PRO_5028976701" evidence="6">
    <location>
        <begin position="23"/>
        <end position="485"/>
    </location>
</feature>